<name>A0A8J7ME29_9BACT</name>
<proteinExistence type="predicted"/>
<evidence type="ECO:0008006" key="4">
    <source>
        <dbReference type="Google" id="ProtNLM"/>
    </source>
</evidence>
<reference evidence="2" key="1">
    <citation type="submission" date="2021-01" db="EMBL/GenBank/DDBJ databases">
        <title>Modified the classification status of verrucomicrobia.</title>
        <authorList>
            <person name="Feng X."/>
        </authorList>
    </citation>
    <scope>NUCLEOTIDE SEQUENCE</scope>
    <source>
        <strain evidence="2">_KCTC 22039</strain>
    </source>
</reference>
<keyword evidence="1" id="KW-0732">Signal</keyword>
<evidence type="ECO:0000313" key="3">
    <source>
        <dbReference type="Proteomes" id="UP000624703"/>
    </source>
</evidence>
<evidence type="ECO:0000313" key="2">
    <source>
        <dbReference type="EMBL" id="MBK1790985.1"/>
    </source>
</evidence>
<evidence type="ECO:0000256" key="1">
    <source>
        <dbReference type="SAM" id="SignalP"/>
    </source>
</evidence>
<gene>
    <name evidence="2" type="ORF">JIN82_07425</name>
</gene>
<dbReference type="InterPro" id="IPR013785">
    <property type="entry name" value="Aldolase_TIM"/>
</dbReference>
<dbReference type="EMBL" id="JAENIM010000037">
    <property type="protein sequence ID" value="MBK1790985.1"/>
    <property type="molecule type" value="Genomic_DNA"/>
</dbReference>
<feature type="chain" id="PRO_5035215488" description="Alpha-galactosidase" evidence="1">
    <location>
        <begin position="25"/>
        <end position="858"/>
    </location>
</feature>
<sequence>MKFINQINRGAVSFGLFCSLSAIASGQDAFSLKNNFIEVDFKNGKIERLSRLDQTDELKINDDVFEVLLLDDRRFTADNYQLKNTKVGGGAAKLTYELTSSEKGAPSKVVVDYKIDEGPYLFKDVTLFLNEGEVVDRLEVLRFSCADKAERGGMAQPVFAGSWFFGANYPAFHSRHSSDFVEPDFHYIFNFRANIENGARELAPRDGLISVFHFPGYAKDLGHGQWGIRGKQAVLGVPESPEDSAELGLMDYIEAKRLPTRSYTHHNNWYTREAKTVAIENYVNEVAKPLAENLARYGAKLDAMVPDNGWQVKSNFETINQIDTNKHDLVGVSKALRELGIDFGIWIGIDGTTYKMEEGAKAGYRQAMNADWKHTAGRWGGKPWFNILDAKYQSDYRKATGPMLTSTDARYIKHDFNHMLVSDYLEERHAREACFDTTLDLIAWERELAPELLVNFTNGSFFSPFYFLFFEYIWMNSGDSGSSGAWPQLCKSEHATTYRDNHFYQSFNNPERCVRPLITIGDFMTHGVLHSGVRYFEPEKDPIRDFMNYMVMYYGRGTLLKELYVSPSMMTEEMWKALGTSTAWAQKNEDRMEKTVFVGGDSSKGEVYGYTSWNGEEGFLCLRNPSRKAQTIEVPIDRSVYYRGEFGQPMRARAVYPYLEDMPWALETGKSFTVDVPGDSVLAFHIDAGLPLVESVVSADLVPVPQAIDGHPASYKLTIPDEDFGRYDLLLSNYHNESESYIDHRKREKKRSIFPAFVVQVDGQKIQASRLQPGNGWAMASYDLSPFRGKTVRVKMSLATREAITHKESELEAWLVVDRYVETPAVDVGEAVLPWAVHQTERRQSHEIMARQKFAITE</sequence>
<protein>
    <recommendedName>
        <fullName evidence="4">Alpha-galactosidase</fullName>
    </recommendedName>
</protein>
<dbReference type="RefSeq" id="WP_200311003.1">
    <property type="nucleotide sequence ID" value="NZ_JAENIM010000037.1"/>
</dbReference>
<dbReference type="InterPro" id="IPR017853">
    <property type="entry name" value="GH"/>
</dbReference>
<accession>A0A8J7ME29</accession>
<organism evidence="2 3">
    <name type="scientific">Persicirhabdus sediminis</name>
    <dbReference type="NCBI Taxonomy" id="454144"/>
    <lineage>
        <taxon>Bacteria</taxon>
        <taxon>Pseudomonadati</taxon>
        <taxon>Verrucomicrobiota</taxon>
        <taxon>Verrucomicrobiia</taxon>
        <taxon>Verrucomicrobiales</taxon>
        <taxon>Verrucomicrobiaceae</taxon>
        <taxon>Persicirhabdus</taxon>
    </lineage>
</organism>
<feature type="signal peptide" evidence="1">
    <location>
        <begin position="1"/>
        <end position="24"/>
    </location>
</feature>
<comment type="caution">
    <text evidence="2">The sequence shown here is derived from an EMBL/GenBank/DDBJ whole genome shotgun (WGS) entry which is preliminary data.</text>
</comment>
<dbReference type="SUPFAM" id="SSF51445">
    <property type="entry name" value="(Trans)glycosidases"/>
    <property type="match status" value="1"/>
</dbReference>
<keyword evidence="3" id="KW-1185">Reference proteome</keyword>
<dbReference type="AlphaFoldDB" id="A0A8J7ME29"/>
<dbReference type="Gene3D" id="3.20.20.70">
    <property type="entry name" value="Aldolase class I"/>
    <property type="match status" value="1"/>
</dbReference>
<dbReference type="Proteomes" id="UP000624703">
    <property type="component" value="Unassembled WGS sequence"/>
</dbReference>